<dbReference type="WBParaSite" id="PS1159_v2.g10991.t1">
    <property type="protein sequence ID" value="PS1159_v2.g10991.t1"/>
    <property type="gene ID" value="PS1159_v2.g10991"/>
</dbReference>
<name>A0AC35EV47_9BILA</name>
<dbReference type="Proteomes" id="UP000887580">
    <property type="component" value="Unplaced"/>
</dbReference>
<organism evidence="1 2">
    <name type="scientific">Panagrolaimus sp. PS1159</name>
    <dbReference type="NCBI Taxonomy" id="55785"/>
    <lineage>
        <taxon>Eukaryota</taxon>
        <taxon>Metazoa</taxon>
        <taxon>Ecdysozoa</taxon>
        <taxon>Nematoda</taxon>
        <taxon>Chromadorea</taxon>
        <taxon>Rhabditida</taxon>
        <taxon>Tylenchina</taxon>
        <taxon>Panagrolaimomorpha</taxon>
        <taxon>Panagrolaimoidea</taxon>
        <taxon>Panagrolaimidae</taxon>
        <taxon>Panagrolaimus</taxon>
    </lineage>
</organism>
<proteinExistence type="predicted"/>
<sequence>MSTILSSSSEKSYHPTMDSLEIPPELCTFDQEITVGPFKRKVTCECLIPFEDPLDVQVIHCFDDIMRREKLPYPFFETLKQRLRKWLLSEVDRLEVKTVEECQKVEEVDWKQNILDFRAMMNELKFVNDERNEKAMTFDEKFRFVMENADSDKLQMIVAKEAKMSEERISLIRARDFEVDRLTKACETAVNESLEKREELEQTSYNLTVINEKMKQVNINYDLQLKALSERQRQEYRDMITVMFETDTVPEYIRSESPPACVIRKITTDSSTARQIVPALRDESFTIHIGTQVKTTHNIRIMQSNSLVDKLPAFNDDPNPEHDFSQRLYTLMNLYGSDLSAIVLLVDRDPLFHIHNRTQFFRICERTTELHFDDIEVQLQSATQQTCQMNKIRKNELPESTSYDIPSTCSKFDEQLCEVGDVMVTKHSNLNNAHVVFHLVVDKTLESDEITSRNAIMLGVRKIFQAASMYTIRNITFPLLLVENTTENMTVQWCLRRADLVFKCIKGFMMEFCSNMARTSVLFPGSKESIQANYTINFVLPSKLSQNVFNQIIEQFLQIYNVRVTKMEGSLLDGNEIEKKNESKLFRKSFRK</sequence>
<protein>
    <submittedName>
        <fullName evidence="2">Uncharacterized protein</fullName>
    </submittedName>
</protein>
<evidence type="ECO:0000313" key="1">
    <source>
        <dbReference type="Proteomes" id="UP000887580"/>
    </source>
</evidence>
<accession>A0AC35EV47</accession>
<evidence type="ECO:0000313" key="2">
    <source>
        <dbReference type="WBParaSite" id="PS1159_v2.g10991.t1"/>
    </source>
</evidence>
<reference evidence="2" key="1">
    <citation type="submission" date="2022-11" db="UniProtKB">
        <authorList>
            <consortium name="WormBaseParasite"/>
        </authorList>
    </citation>
    <scope>IDENTIFICATION</scope>
</reference>